<evidence type="ECO:0000313" key="3">
    <source>
        <dbReference type="EMBL" id="PSS37423.1"/>
    </source>
</evidence>
<dbReference type="GO" id="GO:0005654">
    <property type="term" value="C:nucleoplasm"/>
    <property type="evidence" value="ECO:0007669"/>
    <property type="project" value="TreeGrafter"/>
</dbReference>
<evidence type="ECO:0000313" key="4">
    <source>
        <dbReference type="Proteomes" id="UP000186601"/>
    </source>
</evidence>
<feature type="region of interest" description="Disordered" evidence="1">
    <location>
        <begin position="163"/>
        <end position="190"/>
    </location>
</feature>
<dbReference type="InterPro" id="IPR008978">
    <property type="entry name" value="HSP20-like_chaperone"/>
</dbReference>
<dbReference type="GO" id="GO:0051082">
    <property type="term" value="F:unfolded protein binding"/>
    <property type="evidence" value="ECO:0007669"/>
    <property type="project" value="TreeGrafter"/>
</dbReference>
<gene>
    <name evidence="3" type="ORF">PHLCEN_2v727</name>
</gene>
<organism evidence="3 4">
    <name type="scientific">Hermanssonia centrifuga</name>
    <dbReference type="NCBI Taxonomy" id="98765"/>
    <lineage>
        <taxon>Eukaryota</taxon>
        <taxon>Fungi</taxon>
        <taxon>Dikarya</taxon>
        <taxon>Basidiomycota</taxon>
        <taxon>Agaricomycotina</taxon>
        <taxon>Agaricomycetes</taxon>
        <taxon>Polyporales</taxon>
        <taxon>Meruliaceae</taxon>
        <taxon>Hermanssonia</taxon>
    </lineage>
</organism>
<dbReference type="InterPro" id="IPR048696">
    <property type="entry name" value="SHQ1-like_CS"/>
</dbReference>
<dbReference type="Pfam" id="PF21413">
    <property type="entry name" value="SHQ1-like_CS"/>
    <property type="match status" value="1"/>
</dbReference>
<dbReference type="PROSITE" id="PS51203">
    <property type="entry name" value="CS"/>
    <property type="match status" value="1"/>
</dbReference>
<dbReference type="Proteomes" id="UP000186601">
    <property type="component" value="Unassembled WGS sequence"/>
</dbReference>
<dbReference type="AlphaFoldDB" id="A0A2R6S593"/>
<dbReference type="Gene3D" id="2.60.40.790">
    <property type="match status" value="1"/>
</dbReference>
<dbReference type="InterPro" id="IPR007052">
    <property type="entry name" value="CS_dom"/>
</dbReference>
<dbReference type="EMBL" id="MLYV02000043">
    <property type="protein sequence ID" value="PSS37423.1"/>
    <property type="molecule type" value="Genomic_DNA"/>
</dbReference>
<dbReference type="OrthoDB" id="73639at2759"/>
<sequence>MITPRFSCSQTDQSVVVSVYCPSVRASDVEINVDDTLFTLHINPYYLRLNFSHPLLEDDEASAKYDPSLGYLTITLTKAVPCQDFEDLDLLAKLLAPRPAERVPEGPLIEVLDSQENLDSASDDLVARTAGMSLDQQEILEVSSLKMEKSMLGWDLEELESLTCEELPGRSSDSDDESEDEVEKMIPAPL</sequence>
<reference evidence="3 4" key="1">
    <citation type="submission" date="2018-02" db="EMBL/GenBank/DDBJ databases">
        <title>Genome sequence of the basidiomycete white-rot fungus Phlebia centrifuga.</title>
        <authorList>
            <person name="Granchi Z."/>
            <person name="Peng M."/>
            <person name="de Vries R.P."/>
            <person name="Hilden K."/>
            <person name="Makela M.R."/>
            <person name="Grigoriev I."/>
            <person name="Riley R."/>
        </authorList>
    </citation>
    <scope>NUCLEOTIDE SEQUENCE [LARGE SCALE GENOMIC DNA]</scope>
    <source>
        <strain evidence="3 4">FBCC195</strain>
    </source>
</reference>
<dbReference type="InterPro" id="IPR039742">
    <property type="entry name" value="Shq1"/>
</dbReference>
<feature type="domain" description="CS" evidence="2">
    <location>
        <begin position="1"/>
        <end position="89"/>
    </location>
</feature>
<name>A0A2R6S593_9APHY</name>
<accession>A0A2R6S593</accession>
<dbReference type="PANTHER" id="PTHR12967:SF0">
    <property type="entry name" value="PROTEIN SHQ1 HOMOLOG"/>
    <property type="match status" value="1"/>
</dbReference>
<keyword evidence="4" id="KW-1185">Reference proteome</keyword>
<dbReference type="SUPFAM" id="SSF49764">
    <property type="entry name" value="HSP20-like chaperones"/>
    <property type="match status" value="1"/>
</dbReference>
<dbReference type="GO" id="GO:0000493">
    <property type="term" value="P:box H/ACA snoRNP assembly"/>
    <property type="evidence" value="ECO:0007669"/>
    <property type="project" value="InterPro"/>
</dbReference>
<evidence type="ECO:0000256" key="1">
    <source>
        <dbReference type="SAM" id="MobiDB-lite"/>
    </source>
</evidence>
<evidence type="ECO:0000259" key="2">
    <source>
        <dbReference type="PROSITE" id="PS51203"/>
    </source>
</evidence>
<comment type="caution">
    <text evidence="3">The sequence shown here is derived from an EMBL/GenBank/DDBJ whole genome shotgun (WGS) entry which is preliminary data.</text>
</comment>
<dbReference type="PANTHER" id="PTHR12967">
    <property type="entry name" value="PROTEIN SHQ1 HOMOLOG"/>
    <property type="match status" value="1"/>
</dbReference>
<protein>
    <recommendedName>
        <fullName evidence="2">CS domain-containing protein</fullName>
    </recommendedName>
</protein>
<proteinExistence type="predicted"/>
<dbReference type="CDD" id="cd06463">
    <property type="entry name" value="p23_like"/>
    <property type="match status" value="1"/>
</dbReference>
<dbReference type="GO" id="GO:0005737">
    <property type="term" value="C:cytoplasm"/>
    <property type="evidence" value="ECO:0007669"/>
    <property type="project" value="TreeGrafter"/>
</dbReference>
<dbReference type="STRING" id="98765.A0A2R6S593"/>